<name>A0A934K160_9BACT</name>
<gene>
    <name evidence="2" type="ORF">JF922_02855</name>
</gene>
<dbReference type="AlphaFoldDB" id="A0A934K160"/>
<organism evidence="2 3">
    <name type="scientific">Candidatus Nephthysia bennettiae</name>
    <dbReference type="NCBI Taxonomy" id="3127016"/>
    <lineage>
        <taxon>Bacteria</taxon>
        <taxon>Bacillati</taxon>
        <taxon>Candidatus Dormiibacterota</taxon>
        <taxon>Candidatus Dormibacteria</taxon>
        <taxon>Candidatus Dormibacterales</taxon>
        <taxon>Candidatus Dormibacteraceae</taxon>
        <taxon>Candidatus Nephthysia</taxon>
    </lineage>
</organism>
<feature type="coiled-coil region" evidence="1">
    <location>
        <begin position="1"/>
        <end position="53"/>
    </location>
</feature>
<proteinExistence type="predicted"/>
<evidence type="ECO:0000313" key="2">
    <source>
        <dbReference type="EMBL" id="MBJ7597014.1"/>
    </source>
</evidence>
<dbReference type="EMBL" id="JAEKNR010000032">
    <property type="protein sequence ID" value="MBJ7597014.1"/>
    <property type="molecule type" value="Genomic_DNA"/>
</dbReference>
<evidence type="ECO:0000256" key="1">
    <source>
        <dbReference type="SAM" id="Coils"/>
    </source>
</evidence>
<keyword evidence="3" id="KW-1185">Reference proteome</keyword>
<dbReference type="RefSeq" id="WP_338198911.1">
    <property type="nucleotide sequence ID" value="NZ_JAEKNR010000032.1"/>
</dbReference>
<accession>A0A934K160</accession>
<sequence>MQAIDLELTNAEVEVRQLEARLRVVPMNDLQLLQALERALNAKRERLARLRARHAPN</sequence>
<keyword evidence="1" id="KW-0175">Coiled coil</keyword>
<evidence type="ECO:0000313" key="3">
    <source>
        <dbReference type="Proteomes" id="UP000612893"/>
    </source>
</evidence>
<protein>
    <submittedName>
        <fullName evidence="2">Uncharacterized protein</fullName>
    </submittedName>
</protein>
<dbReference type="Proteomes" id="UP000612893">
    <property type="component" value="Unassembled WGS sequence"/>
</dbReference>
<reference evidence="2" key="1">
    <citation type="submission" date="2020-10" db="EMBL/GenBank/DDBJ databases">
        <title>Ca. Dormibacterota MAGs.</title>
        <authorList>
            <person name="Montgomery K."/>
        </authorList>
    </citation>
    <scope>NUCLEOTIDE SEQUENCE [LARGE SCALE GENOMIC DNA]</scope>
    <source>
        <strain evidence="2">SC8812_S17_10</strain>
    </source>
</reference>
<comment type="caution">
    <text evidence="2">The sequence shown here is derived from an EMBL/GenBank/DDBJ whole genome shotgun (WGS) entry which is preliminary data.</text>
</comment>